<evidence type="ECO:0000256" key="4">
    <source>
        <dbReference type="SAM" id="MobiDB-lite"/>
    </source>
</evidence>
<dbReference type="PROSITE" id="PS51194">
    <property type="entry name" value="HELICASE_CTER"/>
    <property type="match status" value="1"/>
</dbReference>
<proteinExistence type="predicted"/>
<evidence type="ECO:0000256" key="1">
    <source>
        <dbReference type="ARBA" id="ARBA00022741"/>
    </source>
</evidence>
<dbReference type="InterPro" id="IPR000330">
    <property type="entry name" value="SNF2_N"/>
</dbReference>
<dbReference type="AlphaFoldDB" id="R7RWR1"/>
<gene>
    <name evidence="7" type="ORF">STEHIDRAFT_106345</name>
</gene>
<feature type="domain" description="Helicase C-terminal" evidence="6">
    <location>
        <begin position="535"/>
        <end position="688"/>
    </location>
</feature>
<evidence type="ECO:0000313" key="8">
    <source>
        <dbReference type="Proteomes" id="UP000053927"/>
    </source>
</evidence>
<dbReference type="CDD" id="cd18793">
    <property type="entry name" value="SF2_C_SNF"/>
    <property type="match status" value="1"/>
</dbReference>
<feature type="region of interest" description="Disordered" evidence="4">
    <location>
        <begin position="1"/>
        <end position="233"/>
    </location>
</feature>
<keyword evidence="1" id="KW-0547">Nucleotide-binding</keyword>
<evidence type="ECO:0000256" key="2">
    <source>
        <dbReference type="ARBA" id="ARBA00022801"/>
    </source>
</evidence>
<dbReference type="RefSeq" id="XP_007311681.1">
    <property type="nucleotide sequence ID" value="XM_007311619.1"/>
</dbReference>
<evidence type="ECO:0000259" key="5">
    <source>
        <dbReference type="PROSITE" id="PS51192"/>
    </source>
</evidence>
<dbReference type="PROSITE" id="PS51192">
    <property type="entry name" value="HELICASE_ATP_BIND_1"/>
    <property type="match status" value="1"/>
</dbReference>
<dbReference type="SUPFAM" id="SSF52540">
    <property type="entry name" value="P-loop containing nucleoside triphosphate hydrolases"/>
    <property type="match status" value="2"/>
</dbReference>
<dbReference type="KEGG" id="shs:STEHIDRAFT_106345"/>
<dbReference type="Pfam" id="PF00271">
    <property type="entry name" value="Helicase_C"/>
    <property type="match status" value="1"/>
</dbReference>
<dbReference type="InterPro" id="IPR038718">
    <property type="entry name" value="SNF2-like_sf"/>
</dbReference>
<dbReference type="GO" id="GO:0016787">
    <property type="term" value="F:hydrolase activity"/>
    <property type="evidence" value="ECO:0007669"/>
    <property type="project" value="UniProtKB-KW"/>
</dbReference>
<dbReference type="PANTHER" id="PTHR45626">
    <property type="entry name" value="TRANSCRIPTION TERMINATION FACTOR 2-RELATED"/>
    <property type="match status" value="1"/>
</dbReference>
<dbReference type="OMA" id="LHEHTIN"/>
<evidence type="ECO:0000313" key="7">
    <source>
        <dbReference type="EMBL" id="EIM79228.1"/>
    </source>
</evidence>
<feature type="compositionally biased region" description="Polar residues" evidence="4">
    <location>
        <begin position="137"/>
        <end position="148"/>
    </location>
</feature>
<dbReference type="GO" id="GO:0006281">
    <property type="term" value="P:DNA repair"/>
    <property type="evidence" value="ECO:0007669"/>
    <property type="project" value="TreeGrafter"/>
</dbReference>
<dbReference type="Gene3D" id="3.40.50.10810">
    <property type="entry name" value="Tandem AAA-ATPase domain"/>
    <property type="match status" value="1"/>
</dbReference>
<dbReference type="InterPro" id="IPR027417">
    <property type="entry name" value="P-loop_NTPase"/>
</dbReference>
<dbReference type="PANTHER" id="PTHR45626:SF16">
    <property type="entry name" value="ATP-DEPENDENT HELICASE ULS1"/>
    <property type="match status" value="1"/>
</dbReference>
<protein>
    <submittedName>
        <fullName evidence="7">p-loop containing nucleoside triphosphate hydrolase protein</fullName>
    </submittedName>
</protein>
<keyword evidence="2 7" id="KW-0378">Hydrolase</keyword>
<dbReference type="Proteomes" id="UP000053927">
    <property type="component" value="Unassembled WGS sequence"/>
</dbReference>
<feature type="compositionally biased region" description="Low complexity" evidence="4">
    <location>
        <begin position="1"/>
        <end position="17"/>
    </location>
</feature>
<dbReference type="Pfam" id="PF00176">
    <property type="entry name" value="SNF2-rel_dom"/>
    <property type="match status" value="1"/>
</dbReference>
<dbReference type="OrthoDB" id="448448at2759"/>
<accession>R7RWR1</accession>
<feature type="compositionally biased region" description="Polar residues" evidence="4">
    <location>
        <begin position="158"/>
        <end position="169"/>
    </location>
</feature>
<dbReference type="GO" id="GO:0005524">
    <property type="term" value="F:ATP binding"/>
    <property type="evidence" value="ECO:0007669"/>
    <property type="project" value="UniProtKB-KW"/>
</dbReference>
<evidence type="ECO:0000259" key="6">
    <source>
        <dbReference type="PROSITE" id="PS51194"/>
    </source>
</evidence>
<dbReference type="GeneID" id="18794804"/>
<dbReference type="InterPro" id="IPR049730">
    <property type="entry name" value="SNF2/RAD54-like_C"/>
</dbReference>
<feature type="compositionally biased region" description="Low complexity" evidence="4">
    <location>
        <begin position="111"/>
        <end position="129"/>
    </location>
</feature>
<reference evidence="8" key="1">
    <citation type="journal article" date="2012" name="Science">
        <title>The Paleozoic origin of enzymatic lignin decomposition reconstructed from 31 fungal genomes.</title>
        <authorList>
            <person name="Floudas D."/>
            <person name="Binder M."/>
            <person name="Riley R."/>
            <person name="Barry K."/>
            <person name="Blanchette R.A."/>
            <person name="Henrissat B."/>
            <person name="Martinez A.T."/>
            <person name="Otillar R."/>
            <person name="Spatafora J.W."/>
            <person name="Yadav J.S."/>
            <person name="Aerts A."/>
            <person name="Benoit I."/>
            <person name="Boyd A."/>
            <person name="Carlson A."/>
            <person name="Copeland A."/>
            <person name="Coutinho P.M."/>
            <person name="de Vries R.P."/>
            <person name="Ferreira P."/>
            <person name="Findley K."/>
            <person name="Foster B."/>
            <person name="Gaskell J."/>
            <person name="Glotzer D."/>
            <person name="Gorecki P."/>
            <person name="Heitman J."/>
            <person name="Hesse C."/>
            <person name="Hori C."/>
            <person name="Igarashi K."/>
            <person name="Jurgens J.A."/>
            <person name="Kallen N."/>
            <person name="Kersten P."/>
            <person name="Kohler A."/>
            <person name="Kuees U."/>
            <person name="Kumar T.K.A."/>
            <person name="Kuo A."/>
            <person name="LaButti K."/>
            <person name="Larrondo L.F."/>
            <person name="Lindquist E."/>
            <person name="Ling A."/>
            <person name="Lombard V."/>
            <person name="Lucas S."/>
            <person name="Lundell T."/>
            <person name="Martin R."/>
            <person name="McLaughlin D.J."/>
            <person name="Morgenstern I."/>
            <person name="Morin E."/>
            <person name="Murat C."/>
            <person name="Nagy L.G."/>
            <person name="Nolan M."/>
            <person name="Ohm R.A."/>
            <person name="Patyshakuliyeva A."/>
            <person name="Rokas A."/>
            <person name="Ruiz-Duenas F.J."/>
            <person name="Sabat G."/>
            <person name="Salamov A."/>
            <person name="Samejima M."/>
            <person name="Schmutz J."/>
            <person name="Slot J.C."/>
            <person name="St John F."/>
            <person name="Stenlid J."/>
            <person name="Sun H."/>
            <person name="Sun S."/>
            <person name="Syed K."/>
            <person name="Tsang A."/>
            <person name="Wiebenga A."/>
            <person name="Young D."/>
            <person name="Pisabarro A."/>
            <person name="Eastwood D.C."/>
            <person name="Martin F."/>
            <person name="Cullen D."/>
            <person name="Grigoriev I.V."/>
            <person name="Hibbett D.S."/>
        </authorList>
    </citation>
    <scope>NUCLEOTIDE SEQUENCE [LARGE SCALE GENOMIC DNA]</scope>
    <source>
        <strain evidence="8">FP-91666</strain>
    </source>
</reference>
<dbReference type="SMART" id="SM00487">
    <property type="entry name" value="DEXDc"/>
    <property type="match status" value="1"/>
</dbReference>
<sequence>MPPPSSAANPFAFESSATFSKSTPKKVSVYPTSAYVTPDVTPARQPARTAPTTPAPFSTSVSSQSTPPRQTNSSGARTSYPTPESNPFKFEAKHKVSSARPRDTKPIPAPNFTTTSNTSSGTSNYNSASRTKGRNGGSKSTHLTSTVFEDSDKEDEYTSSSTLVATPSEGTRAFGLASPPTSPVSSRRLGTTSASASQYRYPSSSAASAGSAYRTSPRTSATPSMSASEPSYTFKKSGEKLKSYQAKDLERLVKREKSENIPGVNSNVGTLLAYQMGLGKTPVAIALICAHPLSGPTLVICPNKAMIDQWVGEVAKFAPELKVAIHHGPKRSKDPRVFADRHVVITTYNLLWRQYKALQADLQRLRRDDYPMWNGMKWCRVILDESQNMKNSATLTAAACCALVKDHGLLLSATPAQNALEEDLKSTWRFLNVPLSVRSSDARLSEYFIRRKTDVLHDLPGLHEHTINLRLTPVEQSVYDFVTAMRYHSLARMTRQSQVTSHPALIKGSLRQRGVSEQTLGGEEGPFDVGFESTKIQAVMEVLEEIRRRPGNEKTIVFCRFLLTLDILFDLLETRGYGCTLYNGEIGAAAQNAALAEIATDPRRTVLLMSIGAGGAGLNITSCNNVIITEPNWNPYREEQAVGRAHRIGQTKDVHVYSLVAEQTIDRRITEVQTKKRNKIDPYMERMTAMTR</sequence>
<feature type="compositionally biased region" description="Polar residues" evidence="4">
    <location>
        <begin position="183"/>
        <end position="192"/>
    </location>
</feature>
<dbReference type="InterPro" id="IPR050628">
    <property type="entry name" value="SNF2_RAD54_helicase_TF"/>
</dbReference>
<dbReference type="EMBL" id="JH687407">
    <property type="protein sequence ID" value="EIM79228.1"/>
    <property type="molecule type" value="Genomic_DNA"/>
</dbReference>
<dbReference type="InterPro" id="IPR014001">
    <property type="entry name" value="Helicase_ATP-bd"/>
</dbReference>
<dbReference type="Gene3D" id="3.40.50.300">
    <property type="entry name" value="P-loop containing nucleotide triphosphate hydrolases"/>
    <property type="match status" value="1"/>
</dbReference>
<name>R7RWR1_STEHR</name>
<feature type="domain" description="Helicase ATP-binding" evidence="5">
    <location>
        <begin position="261"/>
        <end position="433"/>
    </location>
</feature>
<feature type="compositionally biased region" description="Low complexity" evidence="4">
    <location>
        <begin position="193"/>
        <end position="213"/>
    </location>
</feature>
<evidence type="ECO:0000256" key="3">
    <source>
        <dbReference type="ARBA" id="ARBA00022840"/>
    </source>
</evidence>
<dbReference type="SMART" id="SM00490">
    <property type="entry name" value="HELICc"/>
    <property type="match status" value="1"/>
</dbReference>
<feature type="compositionally biased region" description="Polar residues" evidence="4">
    <location>
        <begin position="57"/>
        <end position="85"/>
    </location>
</feature>
<keyword evidence="3" id="KW-0067">ATP-binding</keyword>
<keyword evidence="8" id="KW-1185">Reference proteome</keyword>
<feature type="compositionally biased region" description="Low complexity" evidence="4">
    <location>
        <begin position="41"/>
        <end position="56"/>
    </location>
</feature>
<organism evidence="7 8">
    <name type="scientific">Stereum hirsutum (strain FP-91666)</name>
    <name type="common">White-rot fungus</name>
    <dbReference type="NCBI Taxonomy" id="721885"/>
    <lineage>
        <taxon>Eukaryota</taxon>
        <taxon>Fungi</taxon>
        <taxon>Dikarya</taxon>
        <taxon>Basidiomycota</taxon>
        <taxon>Agaricomycotina</taxon>
        <taxon>Agaricomycetes</taxon>
        <taxon>Russulales</taxon>
        <taxon>Stereaceae</taxon>
        <taxon>Stereum</taxon>
    </lineage>
</organism>
<dbReference type="InterPro" id="IPR001650">
    <property type="entry name" value="Helicase_C-like"/>
</dbReference>
<feature type="compositionally biased region" description="Polar residues" evidence="4">
    <location>
        <begin position="214"/>
        <end position="231"/>
    </location>
</feature>
<dbReference type="eggNOG" id="KOG1002">
    <property type="taxonomic scope" value="Eukaryota"/>
</dbReference>
<feature type="compositionally biased region" description="Basic and acidic residues" evidence="4">
    <location>
        <begin position="90"/>
        <end position="105"/>
    </location>
</feature>
<dbReference type="GO" id="GO:0008094">
    <property type="term" value="F:ATP-dependent activity, acting on DNA"/>
    <property type="evidence" value="ECO:0007669"/>
    <property type="project" value="TreeGrafter"/>
</dbReference>
<dbReference type="GO" id="GO:0005634">
    <property type="term" value="C:nucleus"/>
    <property type="evidence" value="ECO:0007669"/>
    <property type="project" value="TreeGrafter"/>
</dbReference>